<dbReference type="AlphaFoldDB" id="A0A8J8C8T8"/>
<name>A0A8J8C8T8_9EURY</name>
<dbReference type="Proteomes" id="UP000783863">
    <property type="component" value="Unassembled WGS sequence"/>
</dbReference>
<evidence type="ECO:0000313" key="2">
    <source>
        <dbReference type="EMBL" id="MBX0303509.1"/>
    </source>
</evidence>
<feature type="domain" description="Halobacterial output" evidence="1">
    <location>
        <begin position="24"/>
        <end position="92"/>
    </location>
</feature>
<sequence length="112" mass="12002">MTTDNDPAQCRCTPVYETEWTGSRQPPSMAIVEAVAAAEGVDPMELTPLSEEIDFEAFDRLLSNSAPDTCGVLSLRLSGWNVFVSGDGRIKVCEPSETAPLTAVFESVSADC</sequence>
<dbReference type="EMBL" id="RKLQ01000001">
    <property type="protein sequence ID" value="MBX0303509.1"/>
    <property type="molecule type" value="Genomic_DNA"/>
</dbReference>
<evidence type="ECO:0000259" key="1">
    <source>
        <dbReference type="Pfam" id="PF18545"/>
    </source>
</evidence>
<gene>
    <name evidence="2" type="ORF">EGD98_07475</name>
</gene>
<organism evidence="2 3">
    <name type="scientific">Haloarcula salinisoli</name>
    <dbReference type="NCBI Taxonomy" id="2487746"/>
    <lineage>
        <taxon>Archaea</taxon>
        <taxon>Methanobacteriati</taxon>
        <taxon>Methanobacteriota</taxon>
        <taxon>Stenosarchaea group</taxon>
        <taxon>Halobacteria</taxon>
        <taxon>Halobacteriales</taxon>
        <taxon>Haloarculaceae</taxon>
        <taxon>Haloarcula</taxon>
    </lineage>
</organism>
<dbReference type="InterPro" id="IPR040624">
    <property type="entry name" value="HalOD1"/>
</dbReference>
<accession>A0A8J8C8T8</accession>
<reference evidence="2" key="1">
    <citation type="submission" date="2021-06" db="EMBL/GenBank/DDBJ databases">
        <title>Halomicroarcula sp. F24A a new haloarchaeum isolated from saline soil.</title>
        <authorList>
            <person name="Duran-Viseras A."/>
            <person name="Sanchez-Porro C."/>
            <person name="Ventosa A."/>
        </authorList>
    </citation>
    <scope>NUCLEOTIDE SEQUENCE</scope>
    <source>
        <strain evidence="2">F24A</strain>
    </source>
</reference>
<evidence type="ECO:0000313" key="3">
    <source>
        <dbReference type="Proteomes" id="UP000783863"/>
    </source>
</evidence>
<dbReference type="Pfam" id="PF18545">
    <property type="entry name" value="HalOD1"/>
    <property type="match status" value="1"/>
</dbReference>
<proteinExistence type="predicted"/>
<comment type="caution">
    <text evidence="2">The sequence shown here is derived from an EMBL/GenBank/DDBJ whole genome shotgun (WGS) entry which is preliminary data.</text>
</comment>
<dbReference type="RefSeq" id="WP_220598702.1">
    <property type="nucleotide sequence ID" value="NZ_RKLS01000001.1"/>
</dbReference>
<keyword evidence="3" id="KW-1185">Reference proteome</keyword>
<protein>
    <recommendedName>
        <fullName evidence="1">Halobacterial output domain-containing protein</fullName>
    </recommendedName>
</protein>